<evidence type="ECO:0000256" key="6">
    <source>
        <dbReference type="ARBA" id="ARBA00023018"/>
    </source>
</evidence>
<dbReference type="GO" id="GO:0030658">
    <property type="term" value="C:transport vesicle membrane"/>
    <property type="evidence" value="ECO:0007669"/>
    <property type="project" value="UniProtKB-SubCell"/>
</dbReference>
<feature type="region of interest" description="Disordered" evidence="12">
    <location>
        <begin position="473"/>
        <end position="533"/>
    </location>
</feature>
<dbReference type="SUPFAM" id="SSF52799">
    <property type="entry name" value="(Phosphotyrosine protein) phosphatases II"/>
    <property type="match status" value="1"/>
</dbReference>
<evidence type="ECO:0000313" key="17">
    <source>
        <dbReference type="Proteomes" id="UP000796761"/>
    </source>
</evidence>
<comment type="subcellular location">
    <subcellularLocation>
        <location evidence="1">Cytoplasmic vesicle</location>
        <location evidence="1">Secretory vesicle membrane</location>
        <topology evidence="1">Single-pass type I membrane protein</topology>
    </subcellularLocation>
    <subcellularLocation>
        <location evidence="11">Synapse</location>
    </subcellularLocation>
</comment>
<evidence type="ECO:0000256" key="10">
    <source>
        <dbReference type="ARBA" id="ARBA00023329"/>
    </source>
</evidence>
<dbReference type="PANTHER" id="PTHR46106">
    <property type="entry name" value="IA-2 PROTEIN TYROSINE PHOSPHATASE, ISOFORM C"/>
    <property type="match status" value="1"/>
</dbReference>
<dbReference type="GO" id="GO:0030141">
    <property type="term" value="C:secretory granule"/>
    <property type="evidence" value="ECO:0007669"/>
    <property type="project" value="InterPro"/>
</dbReference>
<evidence type="ECO:0000256" key="12">
    <source>
        <dbReference type="SAM" id="MobiDB-lite"/>
    </source>
</evidence>
<dbReference type="InterPro" id="IPR029021">
    <property type="entry name" value="Prot-tyrosine_phosphatase-like"/>
</dbReference>
<feature type="domain" description="Tyrosine specific protein phosphatases" evidence="15">
    <location>
        <begin position="1050"/>
        <end position="1093"/>
    </location>
</feature>
<keyword evidence="6" id="KW-0770">Synapse</keyword>
<dbReference type="GO" id="GO:0051046">
    <property type="term" value="P:regulation of secretion"/>
    <property type="evidence" value="ECO:0007669"/>
    <property type="project" value="TreeGrafter"/>
</dbReference>
<protein>
    <recommendedName>
        <fullName evidence="18">Receptor-type tyrosine-protein phosphatase N2</fullName>
    </recommendedName>
</protein>
<evidence type="ECO:0000256" key="3">
    <source>
        <dbReference type="ARBA" id="ARBA00022692"/>
    </source>
</evidence>
<feature type="compositionally biased region" description="Polar residues" evidence="12">
    <location>
        <begin position="814"/>
        <end position="824"/>
    </location>
</feature>
<dbReference type="PRINTS" id="PR00700">
    <property type="entry name" value="PRTYPHPHTASE"/>
</dbReference>
<feature type="non-terminal residue" evidence="16">
    <location>
        <position position="1"/>
    </location>
</feature>
<keyword evidence="5 13" id="KW-1133">Transmembrane helix</keyword>
<evidence type="ECO:0000256" key="13">
    <source>
        <dbReference type="SAM" id="Phobius"/>
    </source>
</evidence>
<keyword evidence="4" id="KW-0732">Signal</keyword>
<keyword evidence="3 13" id="KW-0812">Transmembrane</keyword>
<dbReference type="Pfam" id="PF00102">
    <property type="entry name" value="Y_phosphatase"/>
    <property type="match status" value="1"/>
</dbReference>
<dbReference type="PROSITE" id="PS50055">
    <property type="entry name" value="TYR_PHOSPHATASE_PTP"/>
    <property type="match status" value="1"/>
</dbReference>
<dbReference type="PANTHER" id="PTHR46106:SF5">
    <property type="entry name" value="RECEPTOR-TYPE TYROSINE-PROTEIN PHOSPHATASE N2"/>
    <property type="match status" value="1"/>
</dbReference>
<dbReference type="GO" id="GO:0035773">
    <property type="term" value="P:insulin secretion involved in cellular response to glucose stimulus"/>
    <property type="evidence" value="ECO:0007669"/>
    <property type="project" value="TreeGrafter"/>
</dbReference>
<evidence type="ECO:0000313" key="16">
    <source>
        <dbReference type="EMBL" id="TRZ20273.1"/>
    </source>
</evidence>
<keyword evidence="10" id="KW-0968">Cytoplasmic vesicle</keyword>
<feature type="region of interest" description="Disordered" evidence="12">
    <location>
        <begin position="737"/>
        <end position="780"/>
    </location>
</feature>
<reference evidence="16" key="1">
    <citation type="submission" date="2019-04" db="EMBL/GenBank/DDBJ databases">
        <title>Genome assembly of Zosterops borbonicus 15179.</title>
        <authorList>
            <person name="Leroy T."/>
            <person name="Anselmetti Y."/>
            <person name="Tilak M.-K."/>
            <person name="Nabholz B."/>
        </authorList>
    </citation>
    <scope>NUCLEOTIDE SEQUENCE</scope>
    <source>
        <strain evidence="16">HGM_15179</strain>
        <tissue evidence="16">Muscle</tissue>
    </source>
</reference>
<feature type="transmembrane region" description="Helical" evidence="13">
    <location>
        <begin position="72"/>
        <end position="92"/>
    </location>
</feature>
<sequence>METPGNGSWKEFPDLYRCSRDPVHRQEREEYTNVFINRSPGSPYNILSHFNLIWLFQRPDAMVRLNRERDKVLKLVNVIFFLLAIFDLRVLIVAGNDTLNYYAEYKCFTWRDDYTQHVIGQELSTIHKIHSRHPDVFAPEGSDTERTLGQNEDNERNYDVENDVNLAKSLQQYLKYLRILSQTASKNLYPRKTSDKASVKSYIYNDPMKYYTRQNPKEPLPPLARASKSHLEFPGNPHGRTLSQLQPDKLSSEPGMGLDQKSLMAALHSYITQNLSAQSSDKSPHSRTKESQGYAERLYTTQVSPFDGTLAKGKAEDFNMRKLFQPRPGVLRPTPEMLSQKSASQDDPKDPLSIVDETLIKNVLKDLEKHQVNVENLSSTELDEIADTIATAIQSVDIQEGTGKNAGKTKEDKTEAQMKKGDAQGRAEFQTGLMENTVNIPDNGVHEASVRTDKEENTAKLIRFLNENALAKNMHKDLIPEEPTKTEAKKSEETDLSSSEETNAGVENVKSETFSRELTTEKNSDSDSKDPSQTSYWIKNALMQEGNSYENTQKNTGQGLQLEVKSSEEKEYGYIVTVKDPLSVEKGLELIKEVADLLKLQMSVFDDVNVLGPAVTFRVHSNLQNISTADVAKEAAVNKEKLEKITGLKILQTGVGEKSNVPPLAQRGEEAESAKFLLLTLLSLACIAGVLAASGVVYCLRHRAHHRLKEKLSALGADAGSDAPAAYQELCRQRMAVKTSDRPEPLHSSRINSVSSQFSDGPIPSPSARSSTSSWCEEPAQSNMDISTGHMILELCRQRMAVKTSDRPEPLHSSRINSVSSQFSDGPIPSPSARSSTSSWCEEPAQSNMDISTGHMILSYMEDHLKNKNRLEKEWEALCAYQAEPNDSTVAQQEENAQKNRSRAVVPYDHSRICLKGENSHDNSDYINASPIMDHDPRNPAYIATQGPLPATVADFWQMVWENGCVVIVMLTPLVENGVKQCYHYWPDEGSNLYHIYEVNLVSEHIWCEDFLVRSFYLKNLQTNETRTVTQFHFLSWNDQRVPASTRSLLDFRRKVNKCYRGRSCPVVVHCSDGAGRSGTYILIDMVLNKMAK</sequence>
<keyword evidence="7 13" id="KW-0472">Membrane</keyword>
<evidence type="ECO:0000256" key="9">
    <source>
        <dbReference type="ARBA" id="ARBA00023180"/>
    </source>
</evidence>
<feature type="compositionally biased region" description="Polar residues" evidence="12">
    <location>
        <begin position="749"/>
        <end position="759"/>
    </location>
</feature>
<organism evidence="16 17">
    <name type="scientific">Zosterops borbonicus</name>
    <dbReference type="NCBI Taxonomy" id="364589"/>
    <lineage>
        <taxon>Eukaryota</taxon>
        <taxon>Metazoa</taxon>
        <taxon>Chordata</taxon>
        <taxon>Craniata</taxon>
        <taxon>Vertebrata</taxon>
        <taxon>Euteleostomi</taxon>
        <taxon>Archelosauria</taxon>
        <taxon>Archosauria</taxon>
        <taxon>Dinosauria</taxon>
        <taxon>Saurischia</taxon>
        <taxon>Theropoda</taxon>
        <taxon>Coelurosauria</taxon>
        <taxon>Aves</taxon>
        <taxon>Neognathae</taxon>
        <taxon>Neoaves</taxon>
        <taxon>Telluraves</taxon>
        <taxon>Australaves</taxon>
        <taxon>Passeriformes</taxon>
        <taxon>Sylvioidea</taxon>
        <taxon>Zosteropidae</taxon>
        <taxon>Zosterops</taxon>
    </lineage>
</organism>
<dbReference type="InterPro" id="IPR038112">
    <property type="entry name" value="Receptor_IA-2_ectodomain_sf"/>
</dbReference>
<name>A0A8K1GLN9_9PASS</name>
<evidence type="ECO:0000259" key="14">
    <source>
        <dbReference type="PROSITE" id="PS50055"/>
    </source>
</evidence>
<evidence type="ECO:0000256" key="4">
    <source>
        <dbReference type="ARBA" id="ARBA00022729"/>
    </source>
</evidence>
<dbReference type="SMART" id="SM00194">
    <property type="entry name" value="PTPc"/>
    <property type="match status" value="1"/>
</dbReference>
<dbReference type="EMBL" id="SWJQ01000156">
    <property type="protein sequence ID" value="TRZ20273.1"/>
    <property type="molecule type" value="Genomic_DNA"/>
</dbReference>
<evidence type="ECO:0000259" key="15">
    <source>
        <dbReference type="PROSITE" id="PS50056"/>
    </source>
</evidence>
<evidence type="ECO:0000256" key="7">
    <source>
        <dbReference type="ARBA" id="ARBA00023136"/>
    </source>
</evidence>
<dbReference type="SMART" id="SM00404">
    <property type="entry name" value="PTPc_motif"/>
    <property type="match status" value="1"/>
</dbReference>
<feature type="region of interest" description="Disordered" evidence="12">
    <location>
        <begin position="326"/>
        <end position="351"/>
    </location>
</feature>
<comment type="caution">
    <text evidence="16">The sequence shown here is derived from an EMBL/GenBank/DDBJ whole genome shotgun (WGS) entry which is preliminary data.</text>
</comment>
<feature type="region of interest" description="Disordered" evidence="12">
    <location>
        <begin position="137"/>
        <end position="156"/>
    </location>
</feature>
<evidence type="ECO:0000256" key="1">
    <source>
        <dbReference type="ARBA" id="ARBA00004212"/>
    </source>
</evidence>
<feature type="transmembrane region" description="Helical" evidence="13">
    <location>
        <begin position="676"/>
        <end position="700"/>
    </location>
</feature>
<dbReference type="OrthoDB" id="9880441at2759"/>
<proteinExistence type="predicted"/>
<keyword evidence="17" id="KW-1185">Reference proteome</keyword>
<dbReference type="InterPro" id="IPR033522">
    <property type="entry name" value="IA-2/IA-2_beta"/>
</dbReference>
<evidence type="ECO:0008006" key="18">
    <source>
        <dbReference type="Google" id="ProtNLM"/>
    </source>
</evidence>
<feature type="domain" description="Tyrosine-protein phosphatase" evidence="14">
    <location>
        <begin position="871"/>
        <end position="1093"/>
    </location>
</feature>
<keyword evidence="2" id="KW-0597">Phosphoprotein</keyword>
<evidence type="ECO:0000256" key="11">
    <source>
        <dbReference type="ARBA" id="ARBA00034103"/>
    </source>
</evidence>
<dbReference type="InterPro" id="IPR000387">
    <property type="entry name" value="Tyr_Pase_dom"/>
</dbReference>
<evidence type="ECO:0000256" key="2">
    <source>
        <dbReference type="ARBA" id="ARBA00022553"/>
    </source>
</evidence>
<dbReference type="InterPro" id="IPR000242">
    <property type="entry name" value="PTP_cat"/>
</dbReference>
<feature type="region of interest" description="Disordered" evidence="12">
    <location>
        <begin position="803"/>
        <end position="840"/>
    </location>
</feature>
<dbReference type="AlphaFoldDB" id="A0A8K1GLN9"/>
<gene>
    <name evidence="16" type="ORF">HGM15179_006858</name>
</gene>
<dbReference type="GO" id="GO:0045202">
    <property type="term" value="C:synapse"/>
    <property type="evidence" value="ECO:0007669"/>
    <property type="project" value="UniProtKB-SubCell"/>
</dbReference>
<dbReference type="PROSITE" id="PS50056">
    <property type="entry name" value="TYR_PHOSPHATASE_2"/>
    <property type="match status" value="1"/>
</dbReference>
<evidence type="ECO:0000256" key="5">
    <source>
        <dbReference type="ARBA" id="ARBA00022989"/>
    </source>
</evidence>
<feature type="region of interest" description="Disordered" evidence="12">
    <location>
        <begin position="402"/>
        <end position="424"/>
    </location>
</feature>
<evidence type="ECO:0000256" key="8">
    <source>
        <dbReference type="ARBA" id="ARBA00023170"/>
    </source>
</evidence>
<keyword evidence="8" id="KW-0675">Receptor</keyword>
<dbReference type="Pfam" id="PF11548">
    <property type="entry name" value="Receptor_IA-2"/>
    <property type="match status" value="1"/>
</dbReference>
<dbReference type="Gene3D" id="3.30.70.2470">
    <property type="entry name" value="Protein-tyrosine phosphatase receptor IA-2 ectodomain"/>
    <property type="match status" value="1"/>
</dbReference>
<keyword evidence="9" id="KW-0325">Glycoprotein</keyword>
<dbReference type="PROSITE" id="PS00383">
    <property type="entry name" value="TYR_PHOSPHATASE_1"/>
    <property type="match status" value="1"/>
</dbReference>
<feature type="compositionally biased region" description="Basic and acidic residues" evidence="12">
    <location>
        <begin position="408"/>
        <end position="424"/>
    </location>
</feature>
<dbReference type="InterPro" id="IPR016130">
    <property type="entry name" value="Tyr_Pase_AS"/>
</dbReference>
<dbReference type="Proteomes" id="UP000796761">
    <property type="component" value="Unassembled WGS sequence"/>
</dbReference>
<dbReference type="InterPro" id="IPR003595">
    <property type="entry name" value="Tyr_Pase_cat"/>
</dbReference>
<dbReference type="Gene3D" id="3.90.190.10">
    <property type="entry name" value="Protein tyrosine phosphatase superfamily"/>
    <property type="match status" value="1"/>
</dbReference>
<feature type="compositionally biased region" description="Basic and acidic residues" evidence="12">
    <location>
        <begin position="509"/>
        <end position="530"/>
    </location>
</feature>
<feature type="compositionally biased region" description="Basic and acidic residues" evidence="12">
    <location>
        <begin position="474"/>
        <end position="493"/>
    </location>
</feature>
<dbReference type="GO" id="GO:0004725">
    <property type="term" value="F:protein tyrosine phosphatase activity"/>
    <property type="evidence" value="ECO:0007669"/>
    <property type="project" value="InterPro"/>
</dbReference>
<dbReference type="SMART" id="SM01305">
    <property type="entry name" value="RESP18"/>
    <property type="match status" value="1"/>
</dbReference>
<dbReference type="InterPro" id="IPR021613">
    <property type="entry name" value="Receptor_IA-2_dom"/>
</dbReference>
<accession>A0A8K1GLN9</accession>
<dbReference type="FunFam" id="3.90.190.10:FF:000017">
    <property type="entry name" value="receptor-type tyrosine-protein phosphatase-like N isoform X2"/>
    <property type="match status" value="1"/>
</dbReference>